<organism evidence="2 3">
    <name type="scientific">Cymbomonas tetramitiformis</name>
    <dbReference type="NCBI Taxonomy" id="36881"/>
    <lineage>
        <taxon>Eukaryota</taxon>
        <taxon>Viridiplantae</taxon>
        <taxon>Chlorophyta</taxon>
        <taxon>Pyramimonadophyceae</taxon>
        <taxon>Pyramimonadales</taxon>
        <taxon>Pyramimonadaceae</taxon>
        <taxon>Cymbomonas</taxon>
    </lineage>
</organism>
<name>A0AAE0FH98_9CHLO</name>
<evidence type="ECO:0000313" key="2">
    <source>
        <dbReference type="EMBL" id="KAK3259440.1"/>
    </source>
</evidence>
<reference evidence="2 3" key="1">
    <citation type="journal article" date="2015" name="Genome Biol. Evol.">
        <title>Comparative Genomics of a Bacterivorous Green Alga Reveals Evolutionary Causalities and Consequences of Phago-Mixotrophic Mode of Nutrition.</title>
        <authorList>
            <person name="Burns J.A."/>
            <person name="Paasch A."/>
            <person name="Narechania A."/>
            <person name="Kim E."/>
        </authorList>
    </citation>
    <scope>NUCLEOTIDE SEQUENCE [LARGE SCALE GENOMIC DNA]</scope>
    <source>
        <strain evidence="2 3">PLY_AMNH</strain>
    </source>
</reference>
<gene>
    <name evidence="2" type="ORF">CYMTET_31563</name>
</gene>
<proteinExistence type="predicted"/>
<dbReference type="AlphaFoldDB" id="A0AAE0FH98"/>
<comment type="caution">
    <text evidence="2">The sequence shown here is derived from an EMBL/GenBank/DDBJ whole genome shotgun (WGS) entry which is preliminary data.</text>
</comment>
<dbReference type="EMBL" id="LGRX02018740">
    <property type="protein sequence ID" value="KAK3259440.1"/>
    <property type="molecule type" value="Genomic_DNA"/>
</dbReference>
<feature type="non-terminal residue" evidence="2">
    <location>
        <position position="564"/>
    </location>
</feature>
<feature type="region of interest" description="Disordered" evidence="1">
    <location>
        <begin position="27"/>
        <end position="53"/>
    </location>
</feature>
<feature type="compositionally biased region" description="Basic and acidic residues" evidence="1">
    <location>
        <begin position="333"/>
        <end position="345"/>
    </location>
</feature>
<protein>
    <submittedName>
        <fullName evidence="2">Uncharacterized protein</fullName>
    </submittedName>
</protein>
<accession>A0AAE0FH98</accession>
<evidence type="ECO:0000313" key="3">
    <source>
        <dbReference type="Proteomes" id="UP001190700"/>
    </source>
</evidence>
<feature type="region of interest" description="Disordered" evidence="1">
    <location>
        <begin position="328"/>
        <end position="347"/>
    </location>
</feature>
<evidence type="ECO:0000256" key="1">
    <source>
        <dbReference type="SAM" id="MobiDB-lite"/>
    </source>
</evidence>
<dbReference type="Proteomes" id="UP001190700">
    <property type="component" value="Unassembled WGS sequence"/>
</dbReference>
<sequence>CTELHHLLSCALSCTKLHHVLSQNREPHTFAQSPTELGSPSPPSCSSPSRLATPPRRLVIPEAPHEVCAGATPTVAEEGSTSADMHAQGPVDSADNFTAHIELNQNFVSDTLRDALSREAPEPKSKQSPRRATWRVFKGLSDQPSLTQKVLRDMAEEKAELRGFHGLIESARQPRPVRTGIAAKALEINPPSCMEKAAIEASLEHCDRVRRAEHLHLYLREHPVDSAMETAFMDSINEVKVHRPRFVAPIPCYSPPKFKRLGGTFKKAIQKRPDWVLETSLYKRRARECDSRMFYDTPKVFAKKLEKDFDNALAKVAFPKAVVRTMISKGRPKPREGSDTPRPEPKYASMEDIDIDMVMKEVKGVFKEHYDIISRLYTYYSITGGGTGAGAFSMKLNAWSRFIKDCDIIDPKSERCKSQDIDTAFVATNFEEGDNDDLNDDNDDQALMRFEFIEILTRVAVMKYGHGVKTFDPAEALKMLIEVNVIPNMLPEVLVDANTFRRERLYCEGAADVFAKYSTGIIACYCFYKARDAAKIMGLEHWLMFCDKSGLTTSLTRASQREAK</sequence>
<feature type="non-terminal residue" evidence="2">
    <location>
        <position position="1"/>
    </location>
</feature>
<keyword evidence="3" id="KW-1185">Reference proteome</keyword>